<dbReference type="EMBL" id="JACSPZ010000003">
    <property type="protein sequence ID" value="MBD8036678.1"/>
    <property type="molecule type" value="Genomic_DNA"/>
</dbReference>
<accession>A0ABR8XXK4</accession>
<dbReference type="RefSeq" id="WP_191699664.1">
    <property type="nucleotide sequence ID" value="NZ_JACSPZ010000003.1"/>
</dbReference>
<sequence length="207" mass="24237">MMRENNVNEYLETLKENLTGVPREEIKPILHEIEDHLNREIQNEIHNGKDRQEAEKYVISRFKKPQQLAEEYLQTYEQSSPKSVTLLSVVSSMWLIGAVYLMNPILKGFIEPAFFTLGLAVLVFASIYLMLKKNWRKLEIKTVKLIPPTIAFLIFPLSIVSFWINGNINSFLLSYTVIYWLFLIISSLYFFKIIKKNNLGKVSYSFF</sequence>
<name>A0ABR8XXK4_9BACL</name>
<keyword evidence="1" id="KW-1133">Transmembrane helix</keyword>
<feature type="transmembrane region" description="Helical" evidence="1">
    <location>
        <begin position="170"/>
        <end position="191"/>
    </location>
</feature>
<evidence type="ECO:0000313" key="2">
    <source>
        <dbReference type="EMBL" id="MBD8036678.1"/>
    </source>
</evidence>
<feature type="transmembrane region" description="Helical" evidence="1">
    <location>
        <begin position="143"/>
        <end position="164"/>
    </location>
</feature>
<keyword evidence="3" id="KW-1185">Reference proteome</keyword>
<keyword evidence="1" id="KW-0472">Membrane</keyword>
<evidence type="ECO:0000256" key="1">
    <source>
        <dbReference type="SAM" id="Phobius"/>
    </source>
</evidence>
<gene>
    <name evidence="2" type="ORF">H9635_07985</name>
</gene>
<organism evidence="2 3">
    <name type="scientific">Solibacillus faecavium</name>
    <dbReference type="NCBI Taxonomy" id="2762221"/>
    <lineage>
        <taxon>Bacteria</taxon>
        <taxon>Bacillati</taxon>
        <taxon>Bacillota</taxon>
        <taxon>Bacilli</taxon>
        <taxon>Bacillales</taxon>
        <taxon>Caryophanaceae</taxon>
        <taxon>Solibacillus</taxon>
    </lineage>
</organism>
<keyword evidence="1" id="KW-0812">Transmembrane</keyword>
<reference evidence="2 3" key="1">
    <citation type="submission" date="2020-08" db="EMBL/GenBank/DDBJ databases">
        <title>A Genomic Blueprint of the Chicken Gut Microbiome.</title>
        <authorList>
            <person name="Gilroy R."/>
            <person name="Ravi A."/>
            <person name="Getino M."/>
            <person name="Pursley I."/>
            <person name="Horton D.L."/>
            <person name="Alikhan N.-F."/>
            <person name="Baker D."/>
            <person name="Gharbi K."/>
            <person name="Hall N."/>
            <person name="Watson M."/>
            <person name="Adriaenssens E.M."/>
            <person name="Foster-Nyarko E."/>
            <person name="Jarju S."/>
            <person name="Secka A."/>
            <person name="Antonio M."/>
            <person name="Oren A."/>
            <person name="Chaudhuri R."/>
            <person name="La Ragione R.M."/>
            <person name="Hildebrand F."/>
            <person name="Pallen M.J."/>
        </authorList>
    </citation>
    <scope>NUCLEOTIDE SEQUENCE [LARGE SCALE GENOMIC DNA]</scope>
    <source>
        <strain evidence="2 3">A46</strain>
    </source>
</reference>
<comment type="caution">
    <text evidence="2">The sequence shown here is derived from an EMBL/GenBank/DDBJ whole genome shotgun (WGS) entry which is preliminary data.</text>
</comment>
<proteinExistence type="predicted"/>
<evidence type="ECO:0008006" key="4">
    <source>
        <dbReference type="Google" id="ProtNLM"/>
    </source>
</evidence>
<feature type="transmembrane region" description="Helical" evidence="1">
    <location>
        <begin position="84"/>
        <end position="101"/>
    </location>
</feature>
<dbReference type="Proteomes" id="UP000619101">
    <property type="component" value="Unassembled WGS sequence"/>
</dbReference>
<evidence type="ECO:0000313" key="3">
    <source>
        <dbReference type="Proteomes" id="UP000619101"/>
    </source>
</evidence>
<protein>
    <recommendedName>
        <fullName evidence="4">DUF1129 domain-containing protein</fullName>
    </recommendedName>
</protein>
<dbReference type="Pfam" id="PF22564">
    <property type="entry name" value="HAAS"/>
    <property type="match status" value="1"/>
</dbReference>
<feature type="transmembrane region" description="Helical" evidence="1">
    <location>
        <begin position="113"/>
        <end position="131"/>
    </location>
</feature>